<dbReference type="PANTHER" id="PTHR44051:SF8">
    <property type="entry name" value="GLUTATHIONE S-TRANSFERASE GSTA"/>
    <property type="match status" value="1"/>
</dbReference>
<keyword evidence="4" id="KW-0808">Transferase</keyword>
<dbReference type="SUPFAM" id="SSF52833">
    <property type="entry name" value="Thioredoxin-like"/>
    <property type="match status" value="1"/>
</dbReference>
<comment type="caution">
    <text evidence="4">The sequence shown here is derived from an EMBL/GenBank/DDBJ whole genome shotgun (WGS) entry which is preliminary data.</text>
</comment>
<proteinExistence type="inferred from homology"/>
<organism evidence="4 5">
    <name type="scientific">Nitratireductor pacificus pht-3B</name>
    <dbReference type="NCBI Taxonomy" id="391937"/>
    <lineage>
        <taxon>Bacteria</taxon>
        <taxon>Pseudomonadati</taxon>
        <taxon>Pseudomonadota</taxon>
        <taxon>Alphaproteobacteria</taxon>
        <taxon>Hyphomicrobiales</taxon>
        <taxon>Phyllobacteriaceae</taxon>
        <taxon>Nitratireductor</taxon>
    </lineage>
</organism>
<gene>
    <name evidence="4" type="ORF">NA2_15604</name>
</gene>
<dbReference type="Proteomes" id="UP000006786">
    <property type="component" value="Unassembled WGS sequence"/>
</dbReference>
<dbReference type="InterPro" id="IPR010987">
    <property type="entry name" value="Glutathione-S-Trfase_C-like"/>
</dbReference>
<dbReference type="InterPro" id="IPR036249">
    <property type="entry name" value="Thioredoxin-like_sf"/>
</dbReference>
<dbReference type="PROSITE" id="PS50404">
    <property type="entry name" value="GST_NTER"/>
    <property type="match status" value="1"/>
</dbReference>
<accession>K2MA75</accession>
<feature type="domain" description="GST N-terminal" evidence="2">
    <location>
        <begin position="1"/>
        <end position="81"/>
    </location>
</feature>
<comment type="similarity">
    <text evidence="1">Belongs to the GST superfamily.</text>
</comment>
<dbReference type="CDD" id="cd03182">
    <property type="entry name" value="GST_C_GTT2_like"/>
    <property type="match status" value="1"/>
</dbReference>
<dbReference type="PATRIC" id="fig|391937.3.peg.3204"/>
<evidence type="ECO:0000256" key="1">
    <source>
        <dbReference type="RuleBase" id="RU003494"/>
    </source>
</evidence>
<protein>
    <submittedName>
        <fullName evidence="4">Glutathione S-transferase</fullName>
    </submittedName>
</protein>
<dbReference type="PROSITE" id="PS50405">
    <property type="entry name" value="GST_CTER"/>
    <property type="match status" value="1"/>
</dbReference>
<feature type="domain" description="GST C-terminal" evidence="3">
    <location>
        <begin position="86"/>
        <end position="203"/>
    </location>
</feature>
<dbReference type="InterPro" id="IPR040079">
    <property type="entry name" value="Glutathione_S-Trfase"/>
</dbReference>
<dbReference type="EMBL" id="AMRM01000018">
    <property type="protein sequence ID" value="EKF17905.1"/>
    <property type="molecule type" value="Genomic_DNA"/>
</dbReference>
<dbReference type="InterPro" id="IPR036282">
    <property type="entry name" value="Glutathione-S-Trfase_C_sf"/>
</dbReference>
<dbReference type="GO" id="GO:0016740">
    <property type="term" value="F:transferase activity"/>
    <property type="evidence" value="ECO:0007669"/>
    <property type="project" value="UniProtKB-KW"/>
</dbReference>
<dbReference type="InterPro" id="IPR004045">
    <property type="entry name" value="Glutathione_S-Trfase_N"/>
</dbReference>
<dbReference type="eggNOG" id="COG0625">
    <property type="taxonomic scope" value="Bacteria"/>
</dbReference>
<dbReference type="Gene3D" id="1.20.1050.10">
    <property type="match status" value="1"/>
</dbReference>
<dbReference type="STRING" id="391937.NA2_15604"/>
<evidence type="ECO:0000259" key="3">
    <source>
        <dbReference type="PROSITE" id="PS50405"/>
    </source>
</evidence>
<dbReference type="OrthoDB" id="5293590at2"/>
<dbReference type="SFLD" id="SFLDS00019">
    <property type="entry name" value="Glutathione_Transferase_(cytos"/>
    <property type="match status" value="1"/>
</dbReference>
<dbReference type="AlphaFoldDB" id="K2MA75"/>
<evidence type="ECO:0000313" key="4">
    <source>
        <dbReference type="EMBL" id="EKF17905.1"/>
    </source>
</evidence>
<dbReference type="PANTHER" id="PTHR44051">
    <property type="entry name" value="GLUTATHIONE S-TRANSFERASE-RELATED"/>
    <property type="match status" value="1"/>
</dbReference>
<evidence type="ECO:0000259" key="2">
    <source>
        <dbReference type="PROSITE" id="PS50404"/>
    </source>
</evidence>
<dbReference type="CDD" id="cd03051">
    <property type="entry name" value="GST_N_GTT2_like"/>
    <property type="match status" value="1"/>
</dbReference>
<dbReference type="Pfam" id="PF00043">
    <property type="entry name" value="GST_C"/>
    <property type="match status" value="1"/>
</dbReference>
<evidence type="ECO:0000313" key="5">
    <source>
        <dbReference type="Proteomes" id="UP000006786"/>
    </source>
</evidence>
<reference evidence="4 5" key="1">
    <citation type="journal article" date="2012" name="J. Bacteriol.">
        <title>Genome Sequence of Nitratireductor pacificus Type Strain pht-3B.</title>
        <authorList>
            <person name="Lai Q."/>
            <person name="Li G."/>
            <person name="Shao Z."/>
        </authorList>
    </citation>
    <scope>NUCLEOTIDE SEQUENCE [LARGE SCALE GENOMIC DNA]</scope>
    <source>
        <strain evidence="5">pht-3B</strain>
    </source>
</reference>
<dbReference type="Gene3D" id="3.40.30.10">
    <property type="entry name" value="Glutaredoxin"/>
    <property type="match status" value="1"/>
</dbReference>
<keyword evidence="5" id="KW-1185">Reference proteome</keyword>
<name>K2MA75_9HYPH</name>
<dbReference type="RefSeq" id="WP_008597994.1">
    <property type="nucleotide sequence ID" value="NZ_AMRM01000018.1"/>
</dbReference>
<dbReference type="SUPFAM" id="SSF47616">
    <property type="entry name" value="GST C-terminal domain-like"/>
    <property type="match status" value="1"/>
</dbReference>
<sequence length="203" mass="22872">MKLYDGGRAPNPRRVRIFLAEKGIEVPLELVDMGAMEHRSASLTKRNPLQRLPVLELDDGTILTETIAICRYFEALHPEPALFGKGALGSALVEMWQRRVEMHLFLPVAQVFRHLHPAMREWEVPQVPAWGEANKPKVFAFLRHLDEALADRPFIAGDDYSVADITGLVSIDFMKPAKLAFPEGLDHLARWYHTVSGRPSAKA</sequence>
<dbReference type="InterPro" id="IPR034345">
    <property type="entry name" value="Gtt2-like_N"/>
</dbReference>
<dbReference type="Pfam" id="PF02798">
    <property type="entry name" value="GST_N"/>
    <property type="match status" value="1"/>
</dbReference>
<dbReference type="InterPro" id="IPR004046">
    <property type="entry name" value="GST_C"/>
</dbReference>
<dbReference type="SFLD" id="SFLDG00358">
    <property type="entry name" value="Main_(cytGST)"/>
    <property type="match status" value="1"/>
</dbReference>
<dbReference type="InterPro" id="IPR034346">
    <property type="entry name" value="Gtt2-like_C"/>
</dbReference>